<dbReference type="InterPro" id="IPR036291">
    <property type="entry name" value="NAD(P)-bd_dom_sf"/>
</dbReference>
<dbReference type="InterPro" id="IPR016040">
    <property type="entry name" value="NAD(P)-bd_dom"/>
</dbReference>
<protein>
    <submittedName>
        <fullName evidence="2">NmrA family NAD(P)-binding protein</fullName>
    </submittedName>
</protein>
<dbReference type="Gene3D" id="3.90.25.10">
    <property type="entry name" value="UDP-galactose 4-epimerase, domain 1"/>
    <property type="match status" value="1"/>
</dbReference>
<dbReference type="Proteomes" id="UP001501772">
    <property type="component" value="Unassembled WGS sequence"/>
</dbReference>
<evidence type="ECO:0000313" key="2">
    <source>
        <dbReference type="EMBL" id="GAA4201499.1"/>
    </source>
</evidence>
<keyword evidence="3" id="KW-1185">Reference proteome</keyword>
<evidence type="ECO:0000259" key="1">
    <source>
        <dbReference type="Pfam" id="PF13460"/>
    </source>
</evidence>
<dbReference type="RefSeq" id="WP_344850827.1">
    <property type="nucleotide sequence ID" value="NZ_BAABBY010000003.1"/>
</dbReference>
<dbReference type="SUPFAM" id="SSF51735">
    <property type="entry name" value="NAD(P)-binding Rossmann-fold domains"/>
    <property type="match status" value="1"/>
</dbReference>
<sequence length="294" mass="31191">MKIIITGSLGNISKPLASQLIAQGQEVTVVSSNPEKSAEITKLGAQAAIGSVTDESFLVNTFTGADLIYLMVPTDFGATDLRGYIKSVGQHYANAVKAAGAKKVILLSSIGAHLDSGTGPIAGLHDVEQIFGQLKELDLLILRPAFFYINFYANIGLIKNAGIIGSNYGADQSIVLVHPADIAAVAASKIEEGFEGKSVLYVASDKRKLSEVALALGAAIDKSDLPWVEFDDTQAYEGMVAAGLSEEMARNYVEMGTAIRNKVLWEDFKAKGIVPAGKIKLEDFATEFAAVYNG</sequence>
<organism evidence="2 3">
    <name type="scientific">Pedobacter jeongneungensis</name>
    <dbReference type="NCBI Taxonomy" id="947309"/>
    <lineage>
        <taxon>Bacteria</taxon>
        <taxon>Pseudomonadati</taxon>
        <taxon>Bacteroidota</taxon>
        <taxon>Sphingobacteriia</taxon>
        <taxon>Sphingobacteriales</taxon>
        <taxon>Sphingobacteriaceae</taxon>
        <taxon>Pedobacter</taxon>
    </lineage>
</organism>
<reference evidence="3" key="1">
    <citation type="journal article" date="2019" name="Int. J. Syst. Evol. Microbiol.">
        <title>The Global Catalogue of Microorganisms (GCM) 10K type strain sequencing project: providing services to taxonomists for standard genome sequencing and annotation.</title>
        <authorList>
            <consortium name="The Broad Institute Genomics Platform"/>
            <consortium name="The Broad Institute Genome Sequencing Center for Infectious Disease"/>
            <person name="Wu L."/>
            <person name="Ma J."/>
        </authorList>
    </citation>
    <scope>NUCLEOTIDE SEQUENCE [LARGE SCALE GENOMIC DNA]</scope>
    <source>
        <strain evidence="3">JCM 17626</strain>
    </source>
</reference>
<dbReference type="InterPro" id="IPR051604">
    <property type="entry name" value="Ergot_Alk_Oxidoreductase"/>
</dbReference>
<accession>A0ABP8BA37</accession>
<dbReference type="EMBL" id="BAABBY010000003">
    <property type="protein sequence ID" value="GAA4201499.1"/>
    <property type="molecule type" value="Genomic_DNA"/>
</dbReference>
<feature type="domain" description="NAD(P)-binding" evidence="1">
    <location>
        <begin position="7"/>
        <end position="114"/>
    </location>
</feature>
<name>A0ABP8BA37_9SPHI</name>
<evidence type="ECO:0000313" key="3">
    <source>
        <dbReference type="Proteomes" id="UP001501772"/>
    </source>
</evidence>
<gene>
    <name evidence="2" type="ORF">GCM10022289_14990</name>
</gene>
<dbReference type="Pfam" id="PF13460">
    <property type="entry name" value="NAD_binding_10"/>
    <property type="match status" value="1"/>
</dbReference>
<dbReference type="PANTHER" id="PTHR43162:SF1">
    <property type="entry name" value="PRESTALK A DIFFERENTIATION PROTEIN A"/>
    <property type="match status" value="1"/>
</dbReference>
<proteinExistence type="predicted"/>
<dbReference type="Gene3D" id="3.40.50.720">
    <property type="entry name" value="NAD(P)-binding Rossmann-like Domain"/>
    <property type="match status" value="1"/>
</dbReference>
<dbReference type="PANTHER" id="PTHR43162">
    <property type="match status" value="1"/>
</dbReference>
<comment type="caution">
    <text evidence="2">The sequence shown here is derived from an EMBL/GenBank/DDBJ whole genome shotgun (WGS) entry which is preliminary data.</text>
</comment>